<dbReference type="PANTHER" id="PTHR11743">
    <property type="entry name" value="VOLTAGE-DEPENDENT ANION-SELECTIVE CHANNEL"/>
    <property type="match status" value="1"/>
</dbReference>
<dbReference type="InterPro" id="IPR027246">
    <property type="entry name" value="Porin_Euk/Tom40"/>
</dbReference>
<gene>
    <name evidence="2" type="ORF">WJX73_008557</name>
</gene>
<evidence type="ECO:0000313" key="3">
    <source>
        <dbReference type="Proteomes" id="UP001465755"/>
    </source>
</evidence>
<comment type="similarity">
    <text evidence="1">Belongs to the eukaryotic mitochondrial porin (TC 1.B.8.1) family.</text>
</comment>
<dbReference type="PANTHER" id="PTHR11743:SF70">
    <property type="entry name" value="GH26960P-RELATED"/>
    <property type="match status" value="1"/>
</dbReference>
<protein>
    <submittedName>
        <fullName evidence="2">Uncharacterized protein</fullName>
    </submittedName>
</protein>
<sequence>MSAKVPPFAAIGQNAKEVLTGGKAGVYQYNRKLTATTRASDGVDFVTSLVFSGPGAPAEPSVKAIYKTGDTALSALFLPNGKISLSGIQSNITPGLALSAIGTYPEGDSVKFGADYNLPHVTVKATVEAASSPIVTANITTGRPDLFAGVDATFNSSNNEVTKWTVGAGYTAKEYQVGVLLLDKGQTIKGTYAHVLDASKGLTVAGEVNYDLNQGKKTTIIVGGQTRTSNGALIKARLDSESILSFHWEAEVPNYRTTVGVSVQTNASNLEAPPKLGFAASAAY</sequence>
<evidence type="ECO:0000313" key="2">
    <source>
        <dbReference type="EMBL" id="KAK9810665.1"/>
    </source>
</evidence>
<dbReference type="CDD" id="cd07306">
    <property type="entry name" value="Porin3_VDAC"/>
    <property type="match status" value="1"/>
</dbReference>
<dbReference type="Proteomes" id="UP001465755">
    <property type="component" value="Unassembled WGS sequence"/>
</dbReference>
<comment type="caution">
    <text evidence="2">The sequence shown here is derived from an EMBL/GenBank/DDBJ whole genome shotgun (WGS) entry which is preliminary data.</text>
</comment>
<dbReference type="InterPro" id="IPR023614">
    <property type="entry name" value="Porin_dom_sf"/>
</dbReference>
<dbReference type="Gene3D" id="2.40.160.10">
    <property type="entry name" value="Porin"/>
    <property type="match status" value="1"/>
</dbReference>
<dbReference type="EMBL" id="JALJOQ010000015">
    <property type="protein sequence ID" value="KAK9810665.1"/>
    <property type="molecule type" value="Genomic_DNA"/>
</dbReference>
<dbReference type="GO" id="GO:0005741">
    <property type="term" value="C:mitochondrial outer membrane"/>
    <property type="evidence" value="ECO:0007669"/>
    <property type="project" value="InterPro"/>
</dbReference>
<name>A0AAW1PQF9_9CHLO</name>
<dbReference type="GO" id="GO:0008308">
    <property type="term" value="F:voltage-gated monoatomic anion channel activity"/>
    <property type="evidence" value="ECO:0007669"/>
    <property type="project" value="InterPro"/>
</dbReference>
<evidence type="ECO:0000256" key="1">
    <source>
        <dbReference type="ARBA" id="ARBA00009624"/>
    </source>
</evidence>
<dbReference type="Pfam" id="PF01459">
    <property type="entry name" value="Porin_3"/>
    <property type="match status" value="1"/>
</dbReference>
<keyword evidence="3" id="KW-1185">Reference proteome</keyword>
<organism evidence="2 3">
    <name type="scientific">Symbiochloris irregularis</name>
    <dbReference type="NCBI Taxonomy" id="706552"/>
    <lineage>
        <taxon>Eukaryota</taxon>
        <taxon>Viridiplantae</taxon>
        <taxon>Chlorophyta</taxon>
        <taxon>core chlorophytes</taxon>
        <taxon>Trebouxiophyceae</taxon>
        <taxon>Trebouxiales</taxon>
        <taxon>Trebouxiaceae</taxon>
        <taxon>Symbiochloris</taxon>
    </lineage>
</organism>
<reference evidence="2 3" key="1">
    <citation type="journal article" date="2024" name="Nat. Commun.">
        <title>Phylogenomics reveals the evolutionary origins of lichenization in chlorophyte algae.</title>
        <authorList>
            <person name="Puginier C."/>
            <person name="Libourel C."/>
            <person name="Otte J."/>
            <person name="Skaloud P."/>
            <person name="Haon M."/>
            <person name="Grisel S."/>
            <person name="Petersen M."/>
            <person name="Berrin J.G."/>
            <person name="Delaux P.M."/>
            <person name="Dal Grande F."/>
            <person name="Keller J."/>
        </authorList>
    </citation>
    <scope>NUCLEOTIDE SEQUENCE [LARGE SCALE GENOMIC DNA]</scope>
    <source>
        <strain evidence="2 3">SAG 2036</strain>
    </source>
</reference>
<dbReference type="AlphaFoldDB" id="A0AAW1PQF9"/>
<dbReference type="InterPro" id="IPR001925">
    <property type="entry name" value="Porin_Euk"/>
</dbReference>
<accession>A0AAW1PQF9</accession>
<proteinExistence type="inferred from homology"/>